<evidence type="ECO:0000313" key="2">
    <source>
        <dbReference type="EMBL" id="KAJ4186480.1"/>
    </source>
</evidence>
<sequence length="798" mass="88918">MVESEKKRLKARVGQKTTALPINESDLEASSSSTVLEPEVVARHIAGHLRTIMLLTLRIISIDGPVEISSDKESVSGKTDDQLSQVASCHGNLGDTSDIWATPSHLEEDLAEGYQLQDIEETAPEGDEAITWDHIHGEEDGPIDDFLHQAAEQGAFQSHSDEHKNRAAETLWISGSSERDPQEKAKRTLLDSKDAYHIAWRAFERLSEREQHLALRAFQWVLCSYQPLNTQQLSMVMLIDPDSDEVDELNGEGERLLRRGGINDLCGSLITFDKQTDIWRFKSLTAADYFKTTHCDIGKAFAFVTMACLKFLITDPCALNKTTCRCAGNATPSSELATKQHPCTLIRSHTIRYIQETERSSTSHDERLAVLEKRFLGSPQFSSTAYQAWAETWGKIVLTNENYLKPVSSPLFAMAAFGLQRLLSDWWLDPETDLDICNAQDNSILNLASIHGQDAIRRVIATRNGNFWSDKPEPSPTSAQEEYSRHEASNQSASTSRYPGYSSGKRRSRHGSSRGSGRPQQELEPLSFLFIVNKLHIQQPEMDDYHNYTPPRFPDGYAGEVPSKVMRYSNGEVSEAFGYYWHRNSSDDVGYLFRIDASGNYIPDPSTGSYLAAQQYKTFAVFACNPLLPIMVTDVDPLVYQSGWDLLRIFHSRGIQSGLSQVVTLESPMALGQGPVRYVAGKSPSWVPGLIPETYRNPFPHAPASLGLGGELPVILGLMALNACPASGGENEANEVFLEKEQWRNRQWRGNEVPRGHPGSAQDDPNGFLCVVFLDPDNPSCTAEALGWFEWQTAIIRG</sequence>
<dbReference type="EMBL" id="JAOQAV010000020">
    <property type="protein sequence ID" value="KAJ4186480.1"/>
    <property type="molecule type" value="Genomic_DNA"/>
</dbReference>
<evidence type="ECO:0000256" key="1">
    <source>
        <dbReference type="SAM" id="MobiDB-lite"/>
    </source>
</evidence>
<comment type="caution">
    <text evidence="2">The sequence shown here is derived from an EMBL/GenBank/DDBJ whole genome shotgun (WGS) entry which is preliminary data.</text>
</comment>
<evidence type="ECO:0000313" key="3">
    <source>
        <dbReference type="Proteomes" id="UP001152087"/>
    </source>
</evidence>
<dbReference type="Proteomes" id="UP001152087">
    <property type="component" value="Unassembled WGS sequence"/>
</dbReference>
<dbReference type="AlphaFoldDB" id="A0A9W8V093"/>
<protein>
    <submittedName>
        <fullName evidence="2">Uncharacterized protein</fullName>
    </submittedName>
</protein>
<name>A0A9W8V093_9HYPO</name>
<organism evidence="2 3">
    <name type="scientific">Fusarium falciforme</name>
    <dbReference type="NCBI Taxonomy" id="195108"/>
    <lineage>
        <taxon>Eukaryota</taxon>
        <taxon>Fungi</taxon>
        <taxon>Dikarya</taxon>
        <taxon>Ascomycota</taxon>
        <taxon>Pezizomycotina</taxon>
        <taxon>Sordariomycetes</taxon>
        <taxon>Hypocreomycetidae</taxon>
        <taxon>Hypocreales</taxon>
        <taxon>Nectriaceae</taxon>
        <taxon>Fusarium</taxon>
        <taxon>Fusarium solani species complex</taxon>
    </lineage>
</organism>
<reference evidence="2" key="1">
    <citation type="submission" date="2022-09" db="EMBL/GenBank/DDBJ databases">
        <title>Fusarium specimens isolated from Avocado Roots.</title>
        <authorList>
            <person name="Stajich J."/>
            <person name="Roper C."/>
            <person name="Heimlech-Rivalta G."/>
        </authorList>
    </citation>
    <scope>NUCLEOTIDE SEQUENCE</scope>
    <source>
        <strain evidence="2">A02</strain>
    </source>
</reference>
<keyword evidence="3" id="KW-1185">Reference proteome</keyword>
<feature type="region of interest" description="Disordered" evidence="1">
    <location>
        <begin position="466"/>
        <end position="520"/>
    </location>
</feature>
<gene>
    <name evidence="2" type="ORF">NW755_007775</name>
</gene>
<proteinExistence type="predicted"/>
<dbReference type="PANTHER" id="PTHR10039">
    <property type="entry name" value="AMELOGENIN"/>
    <property type="match status" value="1"/>
</dbReference>
<dbReference type="PANTHER" id="PTHR10039:SF15">
    <property type="entry name" value="NACHT DOMAIN-CONTAINING PROTEIN"/>
    <property type="match status" value="1"/>
</dbReference>
<accession>A0A9W8V093</accession>